<dbReference type="Gene3D" id="2.30.40.10">
    <property type="entry name" value="Urease, subunit C, domain 1"/>
    <property type="match status" value="1"/>
</dbReference>
<dbReference type="CDD" id="cd01300">
    <property type="entry name" value="YtcJ_like"/>
    <property type="match status" value="1"/>
</dbReference>
<dbReference type="Gene3D" id="3.10.310.70">
    <property type="match status" value="1"/>
</dbReference>
<feature type="domain" description="Amidohydrolase 3" evidence="2">
    <location>
        <begin position="85"/>
        <end position="575"/>
    </location>
</feature>
<reference evidence="3 4" key="1">
    <citation type="submission" date="2020-02" db="EMBL/GenBank/DDBJ databases">
        <title>Acidophilic actinobacteria isolated from forest soil.</title>
        <authorList>
            <person name="Golinska P."/>
        </authorList>
    </citation>
    <scope>NUCLEOTIDE SEQUENCE [LARGE SCALE GENOMIC DNA]</scope>
    <source>
        <strain evidence="3 4">NL8</strain>
    </source>
</reference>
<dbReference type="InterPro" id="IPR033932">
    <property type="entry name" value="YtcJ-like"/>
</dbReference>
<proteinExistence type="predicted"/>
<evidence type="ECO:0000313" key="3">
    <source>
        <dbReference type="EMBL" id="MBS2545459.1"/>
    </source>
</evidence>
<comment type="caution">
    <text evidence="3">The sequence shown here is derived from an EMBL/GenBank/DDBJ whole genome shotgun (WGS) entry which is preliminary data.</text>
</comment>
<gene>
    <name evidence="3" type="ORF">KGQ19_01115</name>
</gene>
<dbReference type="PANTHER" id="PTHR22642">
    <property type="entry name" value="IMIDAZOLONEPROPIONASE"/>
    <property type="match status" value="1"/>
</dbReference>
<dbReference type="Proteomes" id="UP000730482">
    <property type="component" value="Unassembled WGS sequence"/>
</dbReference>
<dbReference type="SUPFAM" id="SSF51556">
    <property type="entry name" value="Metallo-dependent hydrolases"/>
    <property type="match status" value="1"/>
</dbReference>
<keyword evidence="4" id="KW-1185">Reference proteome</keyword>
<protein>
    <submittedName>
        <fullName evidence="3">Amidohydrolase</fullName>
    </submittedName>
</protein>
<evidence type="ECO:0000259" key="2">
    <source>
        <dbReference type="Pfam" id="PF07969"/>
    </source>
</evidence>
<dbReference type="Pfam" id="PF07969">
    <property type="entry name" value="Amidohydro_3"/>
    <property type="match status" value="1"/>
</dbReference>
<name>A0ABS5KGW6_9ACTN</name>
<dbReference type="InterPro" id="IPR032466">
    <property type="entry name" value="Metal_Hydrolase"/>
</dbReference>
<evidence type="ECO:0000313" key="4">
    <source>
        <dbReference type="Proteomes" id="UP000730482"/>
    </source>
</evidence>
<dbReference type="InterPro" id="IPR013108">
    <property type="entry name" value="Amidohydro_3"/>
</dbReference>
<dbReference type="InterPro" id="IPR011059">
    <property type="entry name" value="Metal-dep_hydrolase_composite"/>
</dbReference>
<sequence>MSAEGTGPVPDRGSGVGSGAGSAAGSAAGPSPRTPDAATAQTVFVGGRAFIDGAPRPVAVAVHAGRIVAAAAETEVRPLIGPATDVVDLAGGLLVPGFVDAHNHAAFAGLQLTRCDMSGQDEADQYLKTVADYAAAHPDAPWILGGGWSMDSFPGGIPTRHQLDAVVPDRPVYLTVRDGHGAWVNTRALELAGLTKDTADPADGRIEREPDGTPIGMLQEGAMDLVPVPVATRADAVAGLLAAQHHLFTLGITGWQDAMIGDHPGNPDNYDVYRDAARSGELKARVVGALWWNRERGLEQIPDILQRRASGTVGRFGATTVKLMLDGIAENFTAAMLEPYLDRCGCATANRGLSFIDPDVLREAVRRLDADGFQLHFHALGDRAVRQALDVLEAARAANGANDQRHHLAHVQVVDPDDVPRFAALDAAANIQTLWAAHERQMDELTIPFLGAQRAAQQYPFGDLARAGARLVAGSDWNVSSPDPLLGMHVAVNRSRLGENPEPFYPEQALTLAQALTAYTEGSAWINHLDDRTGTIAVGKLADLAVLDRDPFAHPAEEIGATRVRRTYVEGELVFAADA</sequence>
<dbReference type="Gene3D" id="3.20.20.140">
    <property type="entry name" value="Metal-dependent hydrolases"/>
    <property type="match status" value="1"/>
</dbReference>
<organism evidence="3 4">
    <name type="scientific">Catenulispora pinistramenti</name>
    <dbReference type="NCBI Taxonomy" id="2705254"/>
    <lineage>
        <taxon>Bacteria</taxon>
        <taxon>Bacillati</taxon>
        <taxon>Actinomycetota</taxon>
        <taxon>Actinomycetes</taxon>
        <taxon>Catenulisporales</taxon>
        <taxon>Catenulisporaceae</taxon>
        <taxon>Catenulispora</taxon>
    </lineage>
</organism>
<evidence type="ECO:0000256" key="1">
    <source>
        <dbReference type="SAM" id="MobiDB-lite"/>
    </source>
</evidence>
<dbReference type="PANTHER" id="PTHR22642:SF2">
    <property type="entry name" value="PROTEIN LONG AFTER FAR-RED 3"/>
    <property type="match status" value="1"/>
</dbReference>
<dbReference type="SUPFAM" id="SSF51338">
    <property type="entry name" value="Composite domain of metallo-dependent hydrolases"/>
    <property type="match status" value="1"/>
</dbReference>
<dbReference type="EMBL" id="JAAFYZ010000003">
    <property type="protein sequence ID" value="MBS2545459.1"/>
    <property type="molecule type" value="Genomic_DNA"/>
</dbReference>
<accession>A0ABS5KGW6</accession>
<feature type="region of interest" description="Disordered" evidence="1">
    <location>
        <begin position="1"/>
        <end position="37"/>
    </location>
</feature>